<keyword evidence="6" id="KW-0029">Amino-acid transport</keyword>
<keyword evidence="8 14" id="KW-0915">Sodium</keyword>
<evidence type="ECO:0000256" key="6">
    <source>
        <dbReference type="ARBA" id="ARBA00022970"/>
    </source>
</evidence>
<dbReference type="Pfam" id="PF00209">
    <property type="entry name" value="SNF"/>
    <property type="match status" value="1"/>
</dbReference>
<evidence type="ECO:0000256" key="4">
    <source>
        <dbReference type="ARBA" id="ARBA00022692"/>
    </source>
</evidence>
<evidence type="ECO:0000256" key="1">
    <source>
        <dbReference type="ARBA" id="ARBA00004141"/>
    </source>
</evidence>
<feature type="region of interest" description="Disordered" evidence="16">
    <location>
        <begin position="1"/>
        <end position="53"/>
    </location>
</feature>
<feature type="binding site" evidence="14">
    <location>
        <position position="313"/>
    </location>
    <ligand>
        <name>Na(+)</name>
        <dbReference type="ChEBI" id="CHEBI:29101"/>
        <label>1</label>
    </ligand>
</feature>
<feature type="transmembrane region" description="Helical" evidence="17">
    <location>
        <begin position="259"/>
        <end position="278"/>
    </location>
</feature>
<feature type="transmembrane region" description="Helical" evidence="17">
    <location>
        <begin position="90"/>
        <end position="110"/>
    </location>
</feature>
<dbReference type="InterPro" id="IPR037272">
    <property type="entry name" value="SNS_sf"/>
</dbReference>
<dbReference type="RefSeq" id="XP_030382020.1">
    <property type="nucleotide sequence ID" value="XM_030526160.1"/>
</dbReference>
<feature type="transmembrane region" description="Helical" evidence="17">
    <location>
        <begin position="437"/>
        <end position="457"/>
    </location>
</feature>
<feature type="transmembrane region" description="Helical" evidence="17">
    <location>
        <begin position="61"/>
        <end position="78"/>
    </location>
</feature>
<dbReference type="InterPro" id="IPR000175">
    <property type="entry name" value="Na/ntran_symport"/>
</dbReference>
<feature type="binding site" evidence="14">
    <location>
        <position position="412"/>
    </location>
    <ligand>
        <name>Na(+)</name>
        <dbReference type="ChEBI" id="CHEBI:29101"/>
        <label>1</label>
    </ligand>
</feature>
<dbReference type="GO" id="GO:0005283">
    <property type="term" value="F:amino acid:sodium symporter activity"/>
    <property type="evidence" value="ECO:0007669"/>
    <property type="project" value="TreeGrafter"/>
</dbReference>
<feature type="binding site" evidence="14">
    <location>
        <position position="72"/>
    </location>
    <ligand>
        <name>Na(+)</name>
        <dbReference type="ChEBI" id="CHEBI:29101"/>
        <label>1</label>
    </ligand>
</feature>
<keyword evidence="10 17" id="KW-0472">Membrane</keyword>
<gene>
    <name evidence="19" type="primary">LOC115629650</name>
</gene>
<keyword evidence="12" id="KW-0739">Sodium transport</keyword>
<feature type="compositionally biased region" description="Basic and acidic residues" evidence="16">
    <location>
        <begin position="20"/>
        <end position="44"/>
    </location>
</feature>
<feature type="transmembrane region" description="Helical" evidence="17">
    <location>
        <begin position="230"/>
        <end position="247"/>
    </location>
</feature>
<keyword evidence="11" id="KW-0325">Glycoprotein</keyword>
<dbReference type="GO" id="GO:0089718">
    <property type="term" value="P:amino acid import across plasma membrane"/>
    <property type="evidence" value="ECO:0007669"/>
    <property type="project" value="TreeGrafter"/>
</dbReference>
<feature type="transmembrane region" description="Helical" evidence="17">
    <location>
        <begin position="469"/>
        <end position="490"/>
    </location>
</feature>
<evidence type="ECO:0000256" key="8">
    <source>
        <dbReference type="ARBA" id="ARBA00023053"/>
    </source>
</evidence>
<dbReference type="PROSITE" id="PS00754">
    <property type="entry name" value="NA_NEUROTRAN_SYMP_2"/>
    <property type="match status" value="1"/>
</dbReference>
<dbReference type="PANTHER" id="PTHR11616">
    <property type="entry name" value="SODIUM/CHLORIDE DEPENDENT TRANSPORTER"/>
    <property type="match status" value="1"/>
</dbReference>
<evidence type="ECO:0000256" key="7">
    <source>
        <dbReference type="ARBA" id="ARBA00022989"/>
    </source>
</evidence>
<dbReference type="PANTHER" id="PTHR11616:SF321">
    <property type="entry name" value="SODIUM-DEPENDENT NUTRIENT AMINO ACID TRANSPORTER 1-RELATED"/>
    <property type="match status" value="1"/>
</dbReference>
<proteinExistence type="inferred from homology"/>
<dbReference type="GO" id="GO:0046872">
    <property type="term" value="F:metal ion binding"/>
    <property type="evidence" value="ECO:0007669"/>
    <property type="project" value="UniProtKB-KW"/>
</dbReference>
<keyword evidence="18" id="KW-1185">Reference proteome</keyword>
<keyword evidence="7 17" id="KW-1133">Transmembrane helix</keyword>
<feature type="transmembrane region" description="Helical" evidence="17">
    <location>
        <begin position="306"/>
        <end position="327"/>
    </location>
</feature>
<dbReference type="PRINTS" id="PR00176">
    <property type="entry name" value="NANEUSMPORT"/>
</dbReference>
<dbReference type="GO" id="GO:0005886">
    <property type="term" value="C:plasma membrane"/>
    <property type="evidence" value="ECO:0007669"/>
    <property type="project" value="TreeGrafter"/>
</dbReference>
<evidence type="ECO:0000313" key="18">
    <source>
        <dbReference type="Proteomes" id="UP000504634"/>
    </source>
</evidence>
<dbReference type="CTD" id="31457"/>
<dbReference type="PROSITE" id="PS00610">
    <property type="entry name" value="NA_NEUROTRAN_SYMP_1"/>
    <property type="match status" value="1"/>
</dbReference>
<dbReference type="GeneID" id="115629650"/>
<keyword evidence="14" id="KW-0479">Metal-binding</keyword>
<feature type="transmembrane region" description="Helical" evidence="17">
    <location>
        <begin position="131"/>
        <end position="162"/>
    </location>
</feature>
<evidence type="ECO:0000256" key="10">
    <source>
        <dbReference type="ARBA" id="ARBA00023136"/>
    </source>
</evidence>
<reference evidence="19" key="1">
    <citation type="submission" date="2025-08" db="UniProtKB">
        <authorList>
            <consortium name="RefSeq"/>
        </authorList>
    </citation>
    <scope>IDENTIFICATION</scope>
    <source>
        <strain evidence="19">11010-0011.00</strain>
        <tissue evidence="19">Whole body</tissue>
    </source>
</reference>
<evidence type="ECO:0000256" key="9">
    <source>
        <dbReference type="ARBA" id="ARBA00023065"/>
    </source>
</evidence>
<comment type="function">
    <text evidence="13">Unusual broad substrate spectrum amino acid:sodium cotransporter that promotes absorption of the D isomers of essential amino acids. Neutral amino acids are the preferred substrates, especially methionine and phenylalanine.</text>
</comment>
<evidence type="ECO:0000256" key="5">
    <source>
        <dbReference type="ARBA" id="ARBA00022847"/>
    </source>
</evidence>
<dbReference type="GO" id="GO:0015179">
    <property type="term" value="F:L-amino acid transmembrane transporter activity"/>
    <property type="evidence" value="ECO:0007669"/>
    <property type="project" value="TreeGrafter"/>
</dbReference>
<dbReference type="AlphaFoldDB" id="A0A6J2U2A2"/>
<evidence type="ECO:0000256" key="2">
    <source>
        <dbReference type="ARBA" id="ARBA00006459"/>
    </source>
</evidence>
<dbReference type="Proteomes" id="UP000504634">
    <property type="component" value="Unplaced"/>
</dbReference>
<feature type="binding site" evidence="14">
    <location>
        <position position="76"/>
    </location>
    <ligand>
        <name>Na(+)</name>
        <dbReference type="ChEBI" id="CHEBI:29101"/>
        <label>1</label>
    </ligand>
</feature>
<feature type="transmembrane region" description="Helical" evidence="17">
    <location>
        <begin position="551"/>
        <end position="572"/>
    </location>
</feature>
<organism evidence="18 19">
    <name type="scientific">Drosophila lebanonensis</name>
    <name type="common">Fruit fly</name>
    <name type="synonym">Scaptodrosophila lebanonensis</name>
    <dbReference type="NCBI Taxonomy" id="7225"/>
    <lineage>
        <taxon>Eukaryota</taxon>
        <taxon>Metazoa</taxon>
        <taxon>Ecdysozoa</taxon>
        <taxon>Arthropoda</taxon>
        <taxon>Hexapoda</taxon>
        <taxon>Insecta</taxon>
        <taxon>Pterygota</taxon>
        <taxon>Neoptera</taxon>
        <taxon>Endopterygota</taxon>
        <taxon>Diptera</taxon>
        <taxon>Brachycera</taxon>
        <taxon>Muscomorpha</taxon>
        <taxon>Ephydroidea</taxon>
        <taxon>Drosophilidae</taxon>
        <taxon>Scaptodrosophila</taxon>
    </lineage>
</organism>
<evidence type="ECO:0000256" key="12">
    <source>
        <dbReference type="ARBA" id="ARBA00023201"/>
    </source>
</evidence>
<protein>
    <recommendedName>
        <fullName evidence="15">Transporter</fullName>
    </recommendedName>
</protein>
<evidence type="ECO:0000256" key="16">
    <source>
        <dbReference type="SAM" id="MobiDB-lite"/>
    </source>
</evidence>
<evidence type="ECO:0000256" key="15">
    <source>
        <dbReference type="RuleBase" id="RU003732"/>
    </source>
</evidence>
<feature type="transmembrane region" description="Helical" evidence="17">
    <location>
        <begin position="339"/>
        <end position="360"/>
    </location>
</feature>
<comment type="subcellular location">
    <subcellularLocation>
        <location evidence="1">Membrane</location>
        <topology evidence="1">Multi-pass membrane protein</topology>
    </subcellularLocation>
</comment>
<keyword evidence="3 15" id="KW-0813">Transport</keyword>
<keyword evidence="4 15" id="KW-0812">Transmembrane</keyword>
<feature type="transmembrane region" description="Helical" evidence="17">
    <location>
        <begin position="400"/>
        <end position="425"/>
    </location>
</feature>
<sequence length="638" mass="71503">MELKNVDQDGPPATVNGDTIAEKDEKHEKSVNAEKAENAEKVENVEAQEAENERSNWSNGLEFLMSCIAVSVGLGNIWRFPFTAYENGGGAFLIPYIIVLFVIGKPMYYLEMVIGQFTSKGMVKIWSICPSFLGVGYGQAFATICIVTYYSSLLALTLYYFFVSFQSELPWSYCRDIWSNCVDSRPQEVAANLLTLRNATQQQSSSELYFLEIVIKEKLDISDGIGAPDWKLTLAIFISWVVIFLVIMRGVKSSGKASYFLALFPYVILFTLLGRAVTLEGASDGIIFFLKPQWGELLSPKVWKEAVVQCFFSLAVGTGPIIMFSSYNQFNHKIYRDAMIVTTLDTLTSLLGGVTIFAILGNLAYNLKIDNIQDVVRSGTGLAFISYPDAIAKFEAVPQLFAVLFFFMLFVLGIGSIVALQSALVTIVCDQFKNWKFWKVALASTIMGFLCSLVYVTPGGQWILNLVDYYGGTYVVFLLAIFEVVGICWIYGVDNICDDIRFMSNRSVSLYWRICWGFLTPVLMIVIFIYSMATTEPLKYSDLFYPPAGDVAGWLLFAIGAAQFPLWGIWYMSHHKQGGWWTTFTESLKPSEKWGPAKAETKREWLIFKADMAAKRASAASSSKMGAFWQKLTISCRN</sequence>
<dbReference type="CDD" id="cd10324">
    <property type="entry name" value="SLC6sbd"/>
    <property type="match status" value="1"/>
</dbReference>
<evidence type="ECO:0000256" key="14">
    <source>
        <dbReference type="PIRSR" id="PIRSR600175-1"/>
    </source>
</evidence>
<dbReference type="NCBIfam" id="NF037979">
    <property type="entry name" value="Na_transp"/>
    <property type="match status" value="1"/>
</dbReference>
<keyword evidence="5 15" id="KW-0769">Symport</keyword>
<accession>A0A6J2U2A2</accession>
<keyword evidence="9" id="KW-0406">Ion transport</keyword>
<evidence type="ECO:0000256" key="3">
    <source>
        <dbReference type="ARBA" id="ARBA00022448"/>
    </source>
</evidence>
<dbReference type="SUPFAM" id="SSF161070">
    <property type="entry name" value="SNF-like"/>
    <property type="match status" value="1"/>
</dbReference>
<evidence type="ECO:0000256" key="11">
    <source>
        <dbReference type="ARBA" id="ARBA00023180"/>
    </source>
</evidence>
<evidence type="ECO:0000313" key="19">
    <source>
        <dbReference type="RefSeq" id="XP_030382020.1"/>
    </source>
</evidence>
<comment type="similarity">
    <text evidence="2 15">Belongs to the sodium:neurotransmitter symporter (SNF) (TC 2.A.22) family.</text>
</comment>
<name>A0A6J2U2A2_DROLE</name>
<evidence type="ECO:0000256" key="13">
    <source>
        <dbReference type="ARBA" id="ARBA00037785"/>
    </source>
</evidence>
<evidence type="ECO:0000256" key="17">
    <source>
        <dbReference type="SAM" id="Phobius"/>
    </source>
</evidence>
<feature type="transmembrane region" description="Helical" evidence="17">
    <location>
        <begin position="510"/>
        <end position="531"/>
    </location>
</feature>
<dbReference type="PROSITE" id="PS50267">
    <property type="entry name" value="NA_NEUROTRAN_SYMP_3"/>
    <property type="match status" value="1"/>
</dbReference>
<dbReference type="OrthoDB" id="6581954at2759"/>
<feature type="binding site" evidence="14">
    <location>
        <position position="416"/>
    </location>
    <ligand>
        <name>Na(+)</name>
        <dbReference type="ChEBI" id="CHEBI:29101"/>
        <label>1</label>
    </ligand>
</feature>